<keyword evidence="4" id="KW-0963">Cytoplasm</keyword>
<comment type="caution">
    <text evidence="6">The sequence shown here is derived from an EMBL/GenBank/DDBJ whole genome shotgun (WGS) entry which is preliminary data.</text>
</comment>
<keyword evidence="3 4" id="KW-0560">Oxidoreductase</keyword>
<dbReference type="PATRIC" id="fig|1329909.3.peg.1336"/>
<comment type="function">
    <text evidence="4">Catalyzes the reduction of 1-pyrroline-5-carboxylate (PCA) to L-proline.</text>
</comment>
<dbReference type="FunFam" id="1.10.3730.10:FF:000001">
    <property type="entry name" value="Pyrroline-5-carboxylate reductase"/>
    <property type="match status" value="1"/>
</dbReference>
<comment type="subcellular location">
    <subcellularLocation>
        <location evidence="4">Cytoplasm</location>
    </subcellularLocation>
</comment>
<dbReference type="InterPro" id="IPR029036">
    <property type="entry name" value="P5CR_dimer"/>
</dbReference>
<dbReference type="Proteomes" id="UP000015525">
    <property type="component" value="Unassembled WGS sequence"/>
</dbReference>
<keyword evidence="4" id="KW-0641">Proline biosynthesis</keyword>
<evidence type="ECO:0000313" key="7">
    <source>
        <dbReference type="Proteomes" id="UP000015525"/>
    </source>
</evidence>
<evidence type="ECO:0000256" key="3">
    <source>
        <dbReference type="ARBA" id="ARBA00023002"/>
    </source>
</evidence>
<dbReference type="Gene3D" id="3.40.50.720">
    <property type="entry name" value="NAD(P)-binding Rossmann-like Domain"/>
    <property type="match status" value="1"/>
</dbReference>
<evidence type="ECO:0000256" key="4">
    <source>
        <dbReference type="HAMAP-Rule" id="MF_01925"/>
    </source>
</evidence>
<evidence type="ECO:0000256" key="1">
    <source>
        <dbReference type="ARBA" id="ARBA00005525"/>
    </source>
</evidence>
<dbReference type="PANTHER" id="PTHR11645:SF0">
    <property type="entry name" value="PYRROLINE-5-CARBOXYLATE REDUCTASE 3"/>
    <property type="match status" value="1"/>
</dbReference>
<dbReference type="AlphaFoldDB" id="T0HA92"/>
<reference evidence="6 7" key="1">
    <citation type="journal article" date="2013" name="Genome Announc.">
        <title>Draft Genome Sequence of Sphingobium quisquiliarum Strain P25T, a Novel Hexachlorocyclohexane (HCH)-Degrading Bacterium Isolated from an HCH Dumpsite.</title>
        <authorList>
            <person name="Kumar Singh A."/>
            <person name="Sangwan N."/>
            <person name="Sharma A."/>
            <person name="Gupta V."/>
            <person name="Khurana J.P."/>
            <person name="Lal R."/>
        </authorList>
    </citation>
    <scope>NUCLEOTIDE SEQUENCE [LARGE SCALE GENOMIC DNA]</scope>
    <source>
        <strain evidence="6 7">P25</strain>
    </source>
</reference>
<dbReference type="PIRSF" id="PIRSF000193">
    <property type="entry name" value="Pyrrol-5-carb_rd"/>
    <property type="match status" value="1"/>
</dbReference>
<comment type="catalytic activity">
    <reaction evidence="4">
        <text>L-proline + NADP(+) = (S)-1-pyrroline-5-carboxylate + NADPH + 2 H(+)</text>
        <dbReference type="Rhea" id="RHEA:14109"/>
        <dbReference type="ChEBI" id="CHEBI:15378"/>
        <dbReference type="ChEBI" id="CHEBI:17388"/>
        <dbReference type="ChEBI" id="CHEBI:57783"/>
        <dbReference type="ChEBI" id="CHEBI:58349"/>
        <dbReference type="ChEBI" id="CHEBI:60039"/>
        <dbReference type="EC" id="1.5.1.2"/>
    </reaction>
</comment>
<dbReference type="InterPro" id="IPR000304">
    <property type="entry name" value="Pyrroline-COOH_reductase"/>
</dbReference>
<dbReference type="SUPFAM" id="SSF48179">
    <property type="entry name" value="6-phosphogluconate dehydrogenase C-terminal domain-like"/>
    <property type="match status" value="1"/>
</dbReference>
<keyword evidence="4" id="KW-0028">Amino-acid biosynthesis</keyword>
<evidence type="ECO:0000256" key="2">
    <source>
        <dbReference type="ARBA" id="ARBA00022857"/>
    </source>
</evidence>
<comment type="catalytic activity">
    <reaction evidence="4">
        <text>L-proline + NAD(+) = (S)-1-pyrroline-5-carboxylate + NADH + 2 H(+)</text>
        <dbReference type="Rhea" id="RHEA:14105"/>
        <dbReference type="ChEBI" id="CHEBI:15378"/>
        <dbReference type="ChEBI" id="CHEBI:17388"/>
        <dbReference type="ChEBI" id="CHEBI:57540"/>
        <dbReference type="ChEBI" id="CHEBI:57945"/>
        <dbReference type="ChEBI" id="CHEBI:60039"/>
        <dbReference type="EC" id="1.5.1.2"/>
    </reaction>
</comment>
<keyword evidence="2 4" id="KW-0521">NADP</keyword>
<dbReference type="PROSITE" id="PS00521">
    <property type="entry name" value="P5CR"/>
    <property type="match status" value="1"/>
</dbReference>
<dbReference type="EMBL" id="ATHO01000056">
    <property type="protein sequence ID" value="EQB09058.1"/>
    <property type="molecule type" value="Genomic_DNA"/>
</dbReference>
<dbReference type="PANTHER" id="PTHR11645">
    <property type="entry name" value="PYRROLINE-5-CARBOXYLATE REDUCTASE"/>
    <property type="match status" value="1"/>
</dbReference>
<accession>T0HA92</accession>
<dbReference type="InterPro" id="IPR053790">
    <property type="entry name" value="P5CR-like_CS"/>
</dbReference>
<feature type="domain" description="Pyrroline-5-carboxylate reductase dimerisation" evidence="5">
    <location>
        <begin position="161"/>
        <end position="266"/>
    </location>
</feature>
<dbReference type="GO" id="GO:0055129">
    <property type="term" value="P:L-proline biosynthetic process"/>
    <property type="evidence" value="ECO:0007669"/>
    <property type="project" value="UniProtKB-UniRule"/>
</dbReference>
<comment type="similarity">
    <text evidence="1 4">Belongs to the pyrroline-5-carboxylate reductase family.</text>
</comment>
<comment type="pathway">
    <text evidence="4">Amino-acid biosynthesis; L-proline biosynthesis; L-proline from L-glutamate 5-semialdehyde: step 1/1.</text>
</comment>
<dbReference type="InterPro" id="IPR036291">
    <property type="entry name" value="NAD(P)-bd_dom_sf"/>
</dbReference>
<dbReference type="GO" id="GO:0005737">
    <property type="term" value="C:cytoplasm"/>
    <property type="evidence" value="ECO:0007669"/>
    <property type="project" value="UniProtKB-SubCell"/>
</dbReference>
<dbReference type="EC" id="1.5.1.2" evidence="4"/>
<dbReference type="RefSeq" id="WP_021237677.1">
    <property type="nucleotide sequence ID" value="NZ_ATHO01000056.1"/>
</dbReference>
<dbReference type="Pfam" id="PF14748">
    <property type="entry name" value="P5CR_dimer"/>
    <property type="match status" value="1"/>
</dbReference>
<organism evidence="6 7">
    <name type="scientific">Sphingobium quisquiliarum P25</name>
    <dbReference type="NCBI Taxonomy" id="1329909"/>
    <lineage>
        <taxon>Bacteria</taxon>
        <taxon>Pseudomonadati</taxon>
        <taxon>Pseudomonadota</taxon>
        <taxon>Alphaproteobacteria</taxon>
        <taxon>Sphingomonadales</taxon>
        <taxon>Sphingomonadaceae</taxon>
        <taxon>Sphingobium</taxon>
    </lineage>
</organism>
<evidence type="ECO:0000259" key="5">
    <source>
        <dbReference type="Pfam" id="PF14748"/>
    </source>
</evidence>
<keyword evidence="7" id="KW-1185">Reference proteome</keyword>
<dbReference type="InterPro" id="IPR008927">
    <property type="entry name" value="6-PGluconate_DH-like_C_sf"/>
</dbReference>
<dbReference type="HAMAP" id="MF_01925">
    <property type="entry name" value="P5C_reductase"/>
    <property type="match status" value="1"/>
</dbReference>
<dbReference type="SUPFAM" id="SSF51735">
    <property type="entry name" value="NAD(P)-binding Rossmann-fold domains"/>
    <property type="match status" value="1"/>
</dbReference>
<evidence type="ECO:0000313" key="6">
    <source>
        <dbReference type="EMBL" id="EQB09058.1"/>
    </source>
</evidence>
<dbReference type="GO" id="GO:0004735">
    <property type="term" value="F:pyrroline-5-carboxylate reductase activity"/>
    <property type="evidence" value="ECO:0007669"/>
    <property type="project" value="UniProtKB-UniRule"/>
</dbReference>
<name>T0HA92_9SPHN</name>
<dbReference type="UniPathway" id="UPA00098">
    <property type="reaction ID" value="UER00361"/>
</dbReference>
<gene>
    <name evidence="4" type="primary">proC</name>
    <name evidence="6" type="ORF">L288_06925</name>
</gene>
<dbReference type="Gene3D" id="1.10.3730.10">
    <property type="entry name" value="ProC C-terminal domain-like"/>
    <property type="match status" value="1"/>
</dbReference>
<sequence length="270" mass="28247">MSTLWPDHLFLVGCGNMAGQMLVRWLACGLDPARVTVLRPSGRAVAEGVRVISEYPATLPPGTTILLGMKPYQLADVAESLAPISDGEARLVSILAGTRLADLRQHFPAVRDIVRAMPNLPVGIGGGVTALCADERTAVEGYAAVEALMSPLGLVERIADEGQFNEVTALSGCGPAFLFRFIDAFARAGEAIGLSAEQAARMAMATVWGSANMAKQAADSPGVLADRVASPGGMTREGLNVLDADGRLLKLMTDTLTAARDRGEEMARGG</sequence>
<protein>
    <recommendedName>
        <fullName evidence="4">Pyrroline-5-carboxylate reductase</fullName>
        <shortName evidence="4">P5C reductase</shortName>
        <shortName evidence="4">P5CR</shortName>
        <ecNumber evidence="4">1.5.1.2</ecNumber>
    </recommendedName>
    <alternativeName>
        <fullName evidence="4">PCA reductase</fullName>
    </alternativeName>
</protein>
<proteinExistence type="inferred from homology"/>